<protein>
    <submittedName>
        <fullName evidence="2">Uncharacterized protein</fullName>
    </submittedName>
</protein>
<feature type="region of interest" description="Disordered" evidence="1">
    <location>
        <begin position="445"/>
        <end position="562"/>
    </location>
</feature>
<feature type="compositionally biased region" description="Pro residues" evidence="1">
    <location>
        <begin position="850"/>
        <end position="864"/>
    </location>
</feature>
<dbReference type="EMBL" id="AGNL01003861">
    <property type="protein sequence ID" value="EJK74211.1"/>
    <property type="molecule type" value="Genomic_DNA"/>
</dbReference>
<evidence type="ECO:0000313" key="2">
    <source>
        <dbReference type="EMBL" id="EJK74211.1"/>
    </source>
</evidence>
<feature type="compositionally biased region" description="Basic residues" evidence="1">
    <location>
        <begin position="865"/>
        <end position="886"/>
    </location>
</feature>
<feature type="region of interest" description="Disordered" evidence="1">
    <location>
        <begin position="837"/>
        <end position="896"/>
    </location>
</feature>
<dbReference type="Proteomes" id="UP000266841">
    <property type="component" value="Unassembled WGS sequence"/>
</dbReference>
<feature type="compositionally biased region" description="Low complexity" evidence="1">
    <location>
        <begin position="887"/>
        <end position="896"/>
    </location>
</feature>
<comment type="caution">
    <text evidence="2">The sequence shown here is derived from an EMBL/GenBank/DDBJ whole genome shotgun (WGS) entry which is preliminary data.</text>
</comment>
<keyword evidence="3" id="KW-1185">Reference proteome</keyword>
<evidence type="ECO:0000256" key="1">
    <source>
        <dbReference type="SAM" id="MobiDB-lite"/>
    </source>
</evidence>
<feature type="compositionally biased region" description="Polar residues" evidence="1">
    <location>
        <begin position="544"/>
        <end position="562"/>
    </location>
</feature>
<accession>K0TJY3</accession>
<reference evidence="2 3" key="1">
    <citation type="journal article" date="2012" name="Genome Biol.">
        <title>Genome and low-iron response of an oceanic diatom adapted to chronic iron limitation.</title>
        <authorList>
            <person name="Lommer M."/>
            <person name="Specht M."/>
            <person name="Roy A.S."/>
            <person name="Kraemer L."/>
            <person name="Andreson R."/>
            <person name="Gutowska M.A."/>
            <person name="Wolf J."/>
            <person name="Bergner S.V."/>
            <person name="Schilhabel M.B."/>
            <person name="Klostermeier U.C."/>
            <person name="Beiko R.G."/>
            <person name="Rosenstiel P."/>
            <person name="Hippler M."/>
            <person name="Laroche J."/>
        </authorList>
    </citation>
    <scope>NUCLEOTIDE SEQUENCE [LARGE SCALE GENOMIC DNA]</scope>
    <source>
        <strain evidence="2 3">CCMP1005</strain>
    </source>
</reference>
<feature type="compositionally biased region" description="Low complexity" evidence="1">
    <location>
        <begin position="490"/>
        <end position="543"/>
    </location>
</feature>
<sequence>MAALLSRAVEKNRWARRSHNPPEIDRCFEVKTMHRRGACCISVLLSALLRVTLGQVGSGGGGDPGTTPQGFTLFNTDVTGDNSPDPGHGCYDSGGYGFSTIEPNSYTVVTGYTGDANACGIACNNSYGPAAASPIAGFVGIQYEGYPIMPMTNEWYCYCLFDTSVTEASVNSEGSYFSPGYATSGPIAGTNDSFGGGPENSWCYNINVTSTSSPTGSPTKSPQMSILDDYDFMGSGTCINDDGDHWDTIHIEPPAPISNGGCATDCEALTPTKLGYRGFFYDSDTNSPLCRCIFDSYIDVDSIAGANSFYIGDDYSGPITGYDSMMPSPTFHCWSYKFTTTMSPTTAPTSSPVGNYLLPYNEIDWLNLDLGQWGTCQFNNENYLMISMGGVGADLSPNECASRCYSVGYLQSSGDWDPEYRGFSWKDGGDVCNCNFDGSSNIQDLASRASSNGGGMPPGSSPTGAIGWPNSVSGAADFACYSRGPMPSESPTTSPSSSPTTASPSKSPTAASASPSSSPTTASPSKSPTTASPSISPTTASPTGSRSPSSAPATGSPLATTKAVQAGTRLPSGWSTLATPTLTSTNAAISGTLGMVPVVDDVNWYVNWQKYICVKNCLEGSLDENGNVDPLCGGISLRWECARDCDINSSDPSCQGSPYDITGVLRRPPLVAGSKQMRGRHKQAYQRRVLRLRDLAGRELLAPRRVHVVAVPRTLLEAALPLPAGAVALLPLRRVAPYLRRADLHHGRLRAQADDLVRPIPPGDRVRPRVQHRAARVRVAHLVAEGVAAVAPGPAGREAAEVVRAEVVAGRDPRVGGSRGPVDLAADQVGRVDGRALDLVPGPARRPASTAPPPCWRRPPPRAPPTRRARRRGSCRPRTPRTRPRARSGSPLRGRR</sequence>
<proteinExistence type="predicted"/>
<evidence type="ECO:0000313" key="3">
    <source>
        <dbReference type="Proteomes" id="UP000266841"/>
    </source>
</evidence>
<name>K0TJY3_THAOC</name>
<dbReference type="AlphaFoldDB" id="K0TJY3"/>
<gene>
    <name evidence="2" type="ORF">THAOC_04124</name>
</gene>
<organism evidence="2 3">
    <name type="scientific">Thalassiosira oceanica</name>
    <name type="common">Marine diatom</name>
    <dbReference type="NCBI Taxonomy" id="159749"/>
    <lineage>
        <taxon>Eukaryota</taxon>
        <taxon>Sar</taxon>
        <taxon>Stramenopiles</taxon>
        <taxon>Ochrophyta</taxon>
        <taxon>Bacillariophyta</taxon>
        <taxon>Coscinodiscophyceae</taxon>
        <taxon>Thalassiosirophycidae</taxon>
        <taxon>Thalassiosirales</taxon>
        <taxon>Thalassiosiraceae</taxon>
        <taxon>Thalassiosira</taxon>
    </lineage>
</organism>